<evidence type="ECO:0000256" key="3">
    <source>
        <dbReference type="ARBA" id="ARBA00022679"/>
    </source>
</evidence>
<name>K0YW50_9ACTN</name>
<evidence type="ECO:0000256" key="4">
    <source>
        <dbReference type="ARBA" id="ARBA00025707"/>
    </source>
</evidence>
<protein>
    <recommendedName>
        <fullName evidence="6">Methyltransferase domain-containing protein</fullName>
    </recommendedName>
</protein>
<dbReference type="Proteomes" id="UP000006069">
    <property type="component" value="Unassembled WGS sequence"/>
</dbReference>
<dbReference type="SUPFAM" id="SSF53335">
    <property type="entry name" value="S-adenosyl-L-methionine-dependent methyltransferases"/>
    <property type="match status" value="1"/>
</dbReference>
<feature type="domain" description="Methyltransferase" evidence="6">
    <location>
        <begin position="46"/>
        <end position="140"/>
    </location>
</feature>
<dbReference type="PANTHER" id="PTHR44307">
    <property type="entry name" value="PHOSPHOETHANOLAMINE METHYLTRANSFERASE"/>
    <property type="match status" value="1"/>
</dbReference>
<organism evidence="7 8">
    <name type="scientific">Slackia piriformis YIT 12062</name>
    <dbReference type="NCBI Taxonomy" id="742818"/>
    <lineage>
        <taxon>Bacteria</taxon>
        <taxon>Bacillati</taxon>
        <taxon>Actinomycetota</taxon>
        <taxon>Coriobacteriia</taxon>
        <taxon>Eggerthellales</taxon>
        <taxon>Eggerthellaceae</taxon>
        <taxon>Slackia</taxon>
    </lineage>
</organism>
<comment type="caution">
    <text evidence="7">The sequence shown here is derived from an EMBL/GenBank/DDBJ whole genome shotgun (WGS) entry which is preliminary data.</text>
</comment>
<keyword evidence="2" id="KW-0489">Methyltransferase</keyword>
<dbReference type="PANTHER" id="PTHR44307:SF2">
    <property type="entry name" value="PHOSPHOETHANOLAMINE METHYLTRANSFERASE ISOFORM X1"/>
    <property type="match status" value="1"/>
</dbReference>
<evidence type="ECO:0000313" key="8">
    <source>
        <dbReference type="Proteomes" id="UP000006069"/>
    </source>
</evidence>
<dbReference type="Gene3D" id="3.40.50.150">
    <property type="entry name" value="Vaccinia Virus protein VP39"/>
    <property type="match status" value="1"/>
</dbReference>
<dbReference type="RefSeq" id="WP_009139413.1">
    <property type="nucleotide sequence ID" value="NZ_JH815198.1"/>
</dbReference>
<dbReference type="EMBL" id="ADMD01000007">
    <property type="protein sequence ID" value="EJZ83694.1"/>
    <property type="molecule type" value="Genomic_DNA"/>
</dbReference>
<evidence type="ECO:0000313" key="7">
    <source>
        <dbReference type="EMBL" id="EJZ83694.1"/>
    </source>
</evidence>
<dbReference type="InterPro" id="IPR029063">
    <property type="entry name" value="SAM-dependent_MTases_sf"/>
</dbReference>
<dbReference type="InterPro" id="IPR041698">
    <property type="entry name" value="Methyltransf_25"/>
</dbReference>
<sequence length="253" mass="27819">MTDQTPSMLDLVIELHKLLDRLGPGSVESTNRALDFVEGLGSMERVLDLGCGTGAQTMTLAERISGSITGIDLFSDFVDELNARAEKRGLSNRVRGVQGSMDKLDVELESVDLIWCEGAIDGVGFEEMLGYWSSFLKPHGYVAVTCPSWLTDNRVAEVDDFWTQAGSGLDTVAQNVDVLQKAGYVPVSTFVLPKECWTENYFAPRRAAEANLAAKYPGNETVAEFIAGNHYEEELFAAYGNLYGYVFYIGKKL</sequence>
<comment type="pathway">
    <text evidence="4">Phospholipid metabolism.</text>
</comment>
<dbReference type="InParanoid" id="K0YW50"/>
<reference evidence="7 8" key="1">
    <citation type="submission" date="2012-08" db="EMBL/GenBank/DDBJ databases">
        <title>The Genome Sequence of Slackia piriformis YIT 12062.</title>
        <authorList>
            <consortium name="The Broad Institute Genome Sequencing Platform"/>
            <person name="Earl A."/>
            <person name="Ward D."/>
            <person name="Feldgarden M."/>
            <person name="Gevers D."/>
            <person name="Morotomi M."/>
            <person name="Walker B."/>
            <person name="Young S.K."/>
            <person name="Zeng Q."/>
            <person name="Gargeya S."/>
            <person name="Fitzgerald M."/>
            <person name="Haas B."/>
            <person name="Abouelleil A."/>
            <person name="Alvarado L."/>
            <person name="Arachchi H.M."/>
            <person name="Berlin A.M."/>
            <person name="Chapman S.B."/>
            <person name="Goldberg J."/>
            <person name="Griggs A."/>
            <person name="Gujja S."/>
            <person name="Hansen M."/>
            <person name="Howarth C."/>
            <person name="Imamovic A."/>
            <person name="Larimer J."/>
            <person name="McCowen C."/>
            <person name="Montmayeur A."/>
            <person name="Murphy C."/>
            <person name="Neiman D."/>
            <person name="Pearson M."/>
            <person name="Priest M."/>
            <person name="Roberts A."/>
            <person name="Saif S."/>
            <person name="Shea T."/>
            <person name="Sisk P."/>
            <person name="Sykes S."/>
            <person name="Wortman J."/>
            <person name="Nusbaum C."/>
            <person name="Birren B."/>
        </authorList>
    </citation>
    <scope>NUCLEOTIDE SEQUENCE [LARGE SCALE GENOMIC DNA]</scope>
    <source>
        <strain evidence="7 8">YIT 12062</strain>
    </source>
</reference>
<dbReference type="HOGENOM" id="CLU_073559_0_0_11"/>
<keyword evidence="8" id="KW-1185">Reference proteome</keyword>
<dbReference type="Pfam" id="PF13649">
    <property type="entry name" value="Methyltransf_25"/>
    <property type="match status" value="1"/>
</dbReference>
<evidence type="ECO:0000259" key="6">
    <source>
        <dbReference type="Pfam" id="PF13649"/>
    </source>
</evidence>
<dbReference type="CDD" id="cd02440">
    <property type="entry name" value="AdoMet_MTases"/>
    <property type="match status" value="1"/>
</dbReference>
<accession>K0YW50</accession>
<dbReference type="PATRIC" id="fig|742818.3.peg.1273"/>
<proteinExistence type="predicted"/>
<dbReference type="GO" id="GO:0032259">
    <property type="term" value="P:methylation"/>
    <property type="evidence" value="ECO:0007669"/>
    <property type="project" value="UniProtKB-KW"/>
</dbReference>
<evidence type="ECO:0000256" key="5">
    <source>
        <dbReference type="ARBA" id="ARBA00047622"/>
    </source>
</evidence>
<gene>
    <name evidence="7" type="ORF">HMPREF9451_01214</name>
</gene>
<comment type="pathway">
    <text evidence="1">Lipid metabolism.</text>
</comment>
<dbReference type="OrthoDB" id="9805171at2"/>
<dbReference type="GO" id="GO:0000234">
    <property type="term" value="F:phosphoethanolamine N-methyltransferase activity"/>
    <property type="evidence" value="ECO:0007669"/>
    <property type="project" value="UniProtKB-EC"/>
</dbReference>
<evidence type="ECO:0000256" key="2">
    <source>
        <dbReference type="ARBA" id="ARBA00022603"/>
    </source>
</evidence>
<evidence type="ECO:0000256" key="1">
    <source>
        <dbReference type="ARBA" id="ARBA00005189"/>
    </source>
</evidence>
<comment type="catalytic activity">
    <reaction evidence="5">
        <text>phosphoethanolamine + S-adenosyl-L-methionine = N-methylethanolamine phosphate + S-adenosyl-L-homocysteine + H(+)</text>
        <dbReference type="Rhea" id="RHEA:20365"/>
        <dbReference type="ChEBI" id="CHEBI:15378"/>
        <dbReference type="ChEBI" id="CHEBI:57781"/>
        <dbReference type="ChEBI" id="CHEBI:57856"/>
        <dbReference type="ChEBI" id="CHEBI:58190"/>
        <dbReference type="ChEBI" id="CHEBI:59789"/>
        <dbReference type="EC" id="2.1.1.103"/>
    </reaction>
    <physiologicalReaction direction="left-to-right" evidence="5">
        <dbReference type="Rhea" id="RHEA:20366"/>
    </physiologicalReaction>
</comment>
<dbReference type="AlphaFoldDB" id="K0YW50"/>
<dbReference type="eggNOG" id="COG2226">
    <property type="taxonomic scope" value="Bacteria"/>
</dbReference>
<keyword evidence="3" id="KW-0808">Transferase</keyword>